<dbReference type="Pfam" id="PF11203">
    <property type="entry name" value="EccE"/>
    <property type="match status" value="1"/>
</dbReference>
<organism evidence="3 4">
    <name type="scientific">Myceligenerans xiligouense</name>
    <dbReference type="NCBI Taxonomy" id="253184"/>
    <lineage>
        <taxon>Bacteria</taxon>
        <taxon>Bacillati</taxon>
        <taxon>Actinomycetota</taxon>
        <taxon>Actinomycetes</taxon>
        <taxon>Micrococcales</taxon>
        <taxon>Promicromonosporaceae</taxon>
        <taxon>Myceligenerans</taxon>
    </lineage>
</organism>
<sequence>MTSTASDSPLTPVKFSRLPKRGLLLGLTAAQLAALGAGLVPLILALYLRGTAIVAALPLAVLGAVVALLPVAGRPVVDWLPIVCAWAWRTATGQLEFRARLDRPRPAGTLALPGRTAALRLVIDPSTGAALVHDPHAATLSVTVPVTSTGFTLLDDADQARRVTGWGRVLATICRSGQIAALTITERTLPGSGASLTDWWQANGTGDSGLPAKVYSELIERAGPTAERHETTVTLALDLRTAARAVRAAGGGMSGAAVVLRQETQTLVTALRAADLTPSAPLDPAGLAVRVRTAYDPTAGPLLEHNPYAGQDLATAGPLAVTESWGAVHADASWHAVLWIAQWPQSSTYPGFLAPVLLTSGIQRTLSIRYQPVRPDAAARDLRRKKTGHITEAAQRAKVGQIEDATQAAELDDVLAQEADLAAGHGVLRATGFLTITAGSAEELEHDVAAVEQAGVQAGCETRRLWGQQAVALGAVAAP</sequence>
<feature type="transmembrane region" description="Helical" evidence="1">
    <location>
        <begin position="23"/>
        <end position="47"/>
    </location>
</feature>
<dbReference type="OrthoDB" id="3859571at2"/>
<evidence type="ECO:0000313" key="4">
    <source>
        <dbReference type="Proteomes" id="UP000280501"/>
    </source>
</evidence>
<comment type="caution">
    <text evidence="3">The sequence shown here is derived from an EMBL/GenBank/DDBJ whole genome shotgun (WGS) entry which is preliminary data.</text>
</comment>
<name>A0A3N4Z6J9_9MICO</name>
<feature type="domain" description="Type VII secretion system protein EccE" evidence="2">
    <location>
        <begin position="226"/>
        <end position="340"/>
    </location>
</feature>
<feature type="transmembrane region" description="Helical" evidence="1">
    <location>
        <begin position="53"/>
        <end position="72"/>
    </location>
</feature>
<protein>
    <submittedName>
        <fullName evidence="3">Putative type VII ESX secretion system EccE translocon</fullName>
    </submittedName>
</protein>
<reference evidence="3 4" key="1">
    <citation type="submission" date="2018-11" db="EMBL/GenBank/DDBJ databases">
        <title>Sequencing the genomes of 1000 actinobacteria strains.</title>
        <authorList>
            <person name="Klenk H.-P."/>
        </authorList>
    </citation>
    <scope>NUCLEOTIDE SEQUENCE [LARGE SCALE GENOMIC DNA]</scope>
    <source>
        <strain evidence="3 4">DSM 15700</strain>
    </source>
</reference>
<keyword evidence="1" id="KW-1133">Transmembrane helix</keyword>
<dbReference type="InterPro" id="IPR049978">
    <property type="entry name" value="SCO6880-like"/>
</dbReference>
<evidence type="ECO:0000256" key="1">
    <source>
        <dbReference type="SAM" id="Phobius"/>
    </source>
</evidence>
<keyword evidence="1" id="KW-0812">Transmembrane</keyword>
<dbReference type="RefSeq" id="WP_123814480.1">
    <property type="nucleotide sequence ID" value="NZ_RKQZ01000001.1"/>
</dbReference>
<dbReference type="InterPro" id="IPR050051">
    <property type="entry name" value="EccE_dom"/>
</dbReference>
<evidence type="ECO:0000259" key="2">
    <source>
        <dbReference type="Pfam" id="PF11203"/>
    </source>
</evidence>
<accession>A0A3N4Z6J9</accession>
<dbReference type="NCBIfam" id="NF042935">
    <property type="entry name" value="SCO6880_fam"/>
    <property type="match status" value="1"/>
</dbReference>
<keyword evidence="4" id="KW-1185">Reference proteome</keyword>
<dbReference type="EMBL" id="RKQZ01000001">
    <property type="protein sequence ID" value="RPF21448.1"/>
    <property type="molecule type" value="Genomic_DNA"/>
</dbReference>
<proteinExistence type="predicted"/>
<evidence type="ECO:0000313" key="3">
    <source>
        <dbReference type="EMBL" id="RPF21448.1"/>
    </source>
</evidence>
<dbReference type="Proteomes" id="UP000280501">
    <property type="component" value="Unassembled WGS sequence"/>
</dbReference>
<keyword evidence="1" id="KW-0472">Membrane</keyword>
<dbReference type="AlphaFoldDB" id="A0A3N4Z6J9"/>
<gene>
    <name evidence="3" type="ORF">EDD34_2076</name>
</gene>